<dbReference type="AlphaFoldDB" id="A0AAV3WS19"/>
<evidence type="ECO:0000256" key="1">
    <source>
        <dbReference type="SAM" id="Phobius"/>
    </source>
</evidence>
<keyword evidence="1" id="KW-0812">Transmembrane</keyword>
<keyword evidence="1" id="KW-0472">Membrane</keyword>
<organism evidence="2 3">
    <name type="scientific">Marinilactibacillus psychrotolerans</name>
    <dbReference type="NCBI Taxonomy" id="191770"/>
    <lineage>
        <taxon>Bacteria</taxon>
        <taxon>Bacillati</taxon>
        <taxon>Bacillota</taxon>
        <taxon>Bacilli</taxon>
        <taxon>Lactobacillales</taxon>
        <taxon>Carnobacteriaceae</taxon>
        <taxon>Marinilactibacillus</taxon>
    </lineage>
</organism>
<dbReference type="EMBL" id="BKBI01000009">
    <property type="protein sequence ID" value="GEQ35990.1"/>
    <property type="molecule type" value="Genomic_DNA"/>
</dbReference>
<feature type="transmembrane region" description="Helical" evidence="1">
    <location>
        <begin position="36"/>
        <end position="57"/>
    </location>
</feature>
<sequence length="58" mass="6628">MKDGLIYGFFMLLSILIMLWKVSTEASLKARPTTKLILMVFLTIMIFIAVFSTLMLVI</sequence>
<protein>
    <recommendedName>
        <fullName evidence="4">DUF2768 domain-containing protein</fullName>
    </recommendedName>
</protein>
<proteinExistence type="predicted"/>
<feature type="transmembrane region" description="Helical" evidence="1">
    <location>
        <begin position="6"/>
        <end position="24"/>
    </location>
</feature>
<keyword evidence="1" id="KW-1133">Transmembrane helix</keyword>
<dbReference type="Proteomes" id="UP000887127">
    <property type="component" value="Unassembled WGS sequence"/>
</dbReference>
<accession>A0AAV3WS19</accession>
<reference evidence="2" key="1">
    <citation type="submission" date="2019-08" db="EMBL/GenBank/DDBJ databases">
        <title>Marinilactibacillus psychrotolerans M13-2T whole genome sequencing project.</title>
        <authorList>
            <person name="Ishikawa M."/>
            <person name="Suzuki T."/>
            <person name="Matsutani M."/>
        </authorList>
    </citation>
    <scope>NUCLEOTIDE SEQUENCE</scope>
    <source>
        <strain evidence="2">M13-2T</strain>
    </source>
</reference>
<name>A0AAV3WS19_9LACT</name>
<evidence type="ECO:0008006" key="4">
    <source>
        <dbReference type="Google" id="ProtNLM"/>
    </source>
</evidence>
<evidence type="ECO:0000313" key="2">
    <source>
        <dbReference type="EMBL" id="GEQ35990.1"/>
    </source>
</evidence>
<evidence type="ECO:0000313" key="3">
    <source>
        <dbReference type="Proteomes" id="UP000887127"/>
    </source>
</evidence>
<comment type="caution">
    <text evidence="2">The sequence shown here is derived from an EMBL/GenBank/DDBJ whole genome shotgun (WGS) entry which is preliminary data.</text>
</comment>
<gene>
    <name evidence="2" type="ORF">M132T_14980</name>
</gene>